<keyword evidence="1" id="KW-1133">Transmembrane helix</keyword>
<keyword evidence="1" id="KW-0812">Transmembrane</keyword>
<evidence type="ECO:0000259" key="2">
    <source>
        <dbReference type="Pfam" id="PF13349"/>
    </source>
</evidence>
<dbReference type="InterPro" id="IPR025164">
    <property type="entry name" value="Toastrack_DUF4097"/>
</dbReference>
<feature type="transmembrane region" description="Helical" evidence="1">
    <location>
        <begin position="6"/>
        <end position="27"/>
    </location>
</feature>
<gene>
    <name evidence="3" type="ORF">H9742_04805</name>
</gene>
<comment type="caution">
    <text evidence="3">The sequence shown here is derived from an EMBL/GenBank/DDBJ whole genome shotgun (WGS) entry which is preliminary data.</text>
</comment>
<evidence type="ECO:0000313" key="4">
    <source>
        <dbReference type="Proteomes" id="UP000824265"/>
    </source>
</evidence>
<reference evidence="3" key="1">
    <citation type="journal article" date="2021" name="PeerJ">
        <title>Extensive microbial diversity within the chicken gut microbiome revealed by metagenomics and culture.</title>
        <authorList>
            <person name="Gilroy R."/>
            <person name="Ravi A."/>
            <person name="Getino M."/>
            <person name="Pursley I."/>
            <person name="Horton D.L."/>
            <person name="Alikhan N.F."/>
            <person name="Baker D."/>
            <person name="Gharbi K."/>
            <person name="Hall N."/>
            <person name="Watson M."/>
            <person name="Adriaenssens E.M."/>
            <person name="Foster-Nyarko E."/>
            <person name="Jarju S."/>
            <person name="Secka A."/>
            <person name="Antonio M."/>
            <person name="Oren A."/>
            <person name="Chaudhuri R.R."/>
            <person name="La Ragione R."/>
            <person name="Hildebrand F."/>
            <person name="Pallen M.J."/>
        </authorList>
    </citation>
    <scope>NUCLEOTIDE SEQUENCE</scope>
    <source>
        <strain evidence="3">CHK195-6426</strain>
    </source>
</reference>
<name>A0A9D1R360_9FIRM</name>
<proteinExistence type="predicted"/>
<evidence type="ECO:0000256" key="1">
    <source>
        <dbReference type="SAM" id="Phobius"/>
    </source>
</evidence>
<dbReference type="AlphaFoldDB" id="A0A9D1R360"/>
<dbReference type="PANTHER" id="PTHR34094:SF1">
    <property type="entry name" value="PROTEIN FAM185A"/>
    <property type="match status" value="1"/>
</dbReference>
<dbReference type="Proteomes" id="UP000824265">
    <property type="component" value="Unassembled WGS sequence"/>
</dbReference>
<dbReference type="Pfam" id="PF13349">
    <property type="entry name" value="DUF4097"/>
    <property type="match status" value="1"/>
</dbReference>
<feature type="domain" description="DUF4097" evidence="2">
    <location>
        <begin position="69"/>
        <end position="243"/>
    </location>
</feature>
<protein>
    <submittedName>
        <fullName evidence="3">DUF4097 domain-containing protein</fullName>
    </submittedName>
</protein>
<sequence>MKGLKIALIVILTVLALCLTAVLIYCLPGGGKKLGWEWKSGDPFCTLQNTRELNVTDVSQLKVDFSKTGCDIIFCETEGEALILEEYFSYKAKEEEYAALEKTGGVVSVRRDKDRNFFGGWKREYVKLYVPGVLFEQLDTLEVESGSGDVQAELLRTAAGSISASSGDVEIEVCEGDFTLSTASGDINIGSCSGNLQVNSSSGDQEIGSCRGNLQTSASSGDTEIGLCQGNLSASAGSGDIQVGDAGGAARIETGSGDISLGVTTLGGDIDLRGSSGDAKLHLPQDCTFSFEARTTSGSIQTSFDQALSFNDKGNWAEGSVGESPQYSVSCSFASGDVRVRR</sequence>
<reference evidence="3" key="2">
    <citation type="submission" date="2021-04" db="EMBL/GenBank/DDBJ databases">
        <authorList>
            <person name="Gilroy R."/>
        </authorList>
    </citation>
    <scope>NUCLEOTIDE SEQUENCE</scope>
    <source>
        <strain evidence="3">CHK195-6426</strain>
    </source>
</reference>
<keyword evidence="1" id="KW-0472">Membrane</keyword>
<dbReference type="EMBL" id="DXGH01000027">
    <property type="protein sequence ID" value="HIW80841.1"/>
    <property type="molecule type" value="Genomic_DNA"/>
</dbReference>
<accession>A0A9D1R360</accession>
<dbReference type="PANTHER" id="PTHR34094">
    <property type="match status" value="1"/>
</dbReference>
<organism evidence="3 4">
    <name type="scientific">Candidatus Acetatifactor stercoripullorum</name>
    <dbReference type="NCBI Taxonomy" id="2838414"/>
    <lineage>
        <taxon>Bacteria</taxon>
        <taxon>Bacillati</taxon>
        <taxon>Bacillota</taxon>
        <taxon>Clostridia</taxon>
        <taxon>Lachnospirales</taxon>
        <taxon>Lachnospiraceae</taxon>
        <taxon>Acetatifactor</taxon>
    </lineage>
</organism>
<evidence type="ECO:0000313" key="3">
    <source>
        <dbReference type="EMBL" id="HIW80841.1"/>
    </source>
</evidence>